<comment type="caution">
    <text evidence="2">The sequence shown here is derived from an EMBL/GenBank/DDBJ whole genome shotgun (WGS) entry which is preliminary data.</text>
</comment>
<evidence type="ECO:0000313" key="2">
    <source>
        <dbReference type="EMBL" id="KAF1748104.1"/>
    </source>
</evidence>
<accession>A0A6A5G0B7</accession>
<feature type="region of interest" description="Disordered" evidence="1">
    <location>
        <begin position="84"/>
        <end position="105"/>
    </location>
</feature>
<dbReference type="EMBL" id="WUAV01000006">
    <property type="protein sequence ID" value="KAF1748104.1"/>
    <property type="molecule type" value="Genomic_DNA"/>
</dbReference>
<proteinExistence type="predicted"/>
<reference evidence="2 3" key="1">
    <citation type="submission" date="2019-12" db="EMBL/GenBank/DDBJ databases">
        <title>Chromosome-level assembly of the Caenorhabditis remanei genome.</title>
        <authorList>
            <person name="Teterina A.A."/>
            <person name="Willis J.H."/>
            <person name="Phillips P.C."/>
        </authorList>
    </citation>
    <scope>NUCLEOTIDE SEQUENCE [LARGE SCALE GENOMIC DNA]</scope>
    <source>
        <strain evidence="2 3">PX506</strain>
        <tissue evidence="2">Whole organism</tissue>
    </source>
</reference>
<dbReference type="CTD" id="9824391"/>
<gene>
    <name evidence="2" type="ORF">GCK72_024571</name>
</gene>
<sequence>MADKSVEEATAEILSKHPHAIDDKKVLEPYLNDFYRYEEKMGMENIILRMISLPKDKTGSHLEGTTFHWGFYTIITEDTGMDTEDKAATGSETSMDTNTEQIPPSGSVEKKIVHIQKLYPNASPKKESRQLPFSSRVERKQITYSAYIDMKGTIDSKFSFEPNYFVPTPDRDIETADQPVVRETLARMKSEARTKPGRMREIDNDCEDFILNHFEDLCEEYHDTRNPYFLARADFYRKLDVEHLSLNHKILISADERNVLHGYFLEKMLRTTYSDRIGSL</sequence>
<protein>
    <submittedName>
        <fullName evidence="2">Uncharacterized protein</fullName>
    </submittedName>
</protein>
<dbReference type="Proteomes" id="UP000483820">
    <property type="component" value="Chromosome X"/>
</dbReference>
<feature type="compositionally biased region" description="Polar residues" evidence="1">
    <location>
        <begin position="90"/>
        <end position="104"/>
    </location>
</feature>
<dbReference type="AlphaFoldDB" id="A0A6A5G0B7"/>
<dbReference type="GeneID" id="9824391"/>
<organism evidence="2 3">
    <name type="scientific">Caenorhabditis remanei</name>
    <name type="common">Caenorhabditis vulgaris</name>
    <dbReference type="NCBI Taxonomy" id="31234"/>
    <lineage>
        <taxon>Eukaryota</taxon>
        <taxon>Metazoa</taxon>
        <taxon>Ecdysozoa</taxon>
        <taxon>Nematoda</taxon>
        <taxon>Chromadorea</taxon>
        <taxon>Rhabditida</taxon>
        <taxon>Rhabditina</taxon>
        <taxon>Rhabditomorpha</taxon>
        <taxon>Rhabditoidea</taxon>
        <taxon>Rhabditidae</taxon>
        <taxon>Peloderinae</taxon>
        <taxon>Caenorhabditis</taxon>
    </lineage>
</organism>
<dbReference type="RefSeq" id="XP_003118155.2">
    <property type="nucleotide sequence ID" value="XM_003118107.2"/>
</dbReference>
<dbReference type="KEGG" id="crq:GCK72_024571"/>
<name>A0A6A5G0B7_CAERE</name>
<evidence type="ECO:0000313" key="3">
    <source>
        <dbReference type="Proteomes" id="UP000483820"/>
    </source>
</evidence>
<evidence type="ECO:0000256" key="1">
    <source>
        <dbReference type="SAM" id="MobiDB-lite"/>
    </source>
</evidence>